<dbReference type="PANTHER" id="PTHR11214:SF376">
    <property type="entry name" value="HEXOSYLTRANSFERASE"/>
    <property type="match status" value="1"/>
</dbReference>
<evidence type="ECO:0000256" key="11">
    <source>
        <dbReference type="RuleBase" id="RU363063"/>
    </source>
</evidence>
<feature type="transmembrane region" description="Helical" evidence="11">
    <location>
        <begin position="87"/>
        <end position="105"/>
    </location>
</feature>
<dbReference type="EC" id="2.4.1.-" evidence="11"/>
<organism evidence="13 14">
    <name type="scientific">Meganyctiphanes norvegica</name>
    <name type="common">Northern krill</name>
    <name type="synonym">Thysanopoda norvegica</name>
    <dbReference type="NCBI Taxonomy" id="48144"/>
    <lineage>
        <taxon>Eukaryota</taxon>
        <taxon>Metazoa</taxon>
        <taxon>Ecdysozoa</taxon>
        <taxon>Arthropoda</taxon>
        <taxon>Crustacea</taxon>
        <taxon>Multicrustacea</taxon>
        <taxon>Malacostraca</taxon>
        <taxon>Eumalacostraca</taxon>
        <taxon>Eucarida</taxon>
        <taxon>Euphausiacea</taxon>
        <taxon>Euphausiidae</taxon>
        <taxon>Meganyctiphanes</taxon>
    </lineage>
</organism>
<evidence type="ECO:0000256" key="1">
    <source>
        <dbReference type="ARBA" id="ARBA00004323"/>
    </source>
</evidence>
<evidence type="ECO:0000256" key="12">
    <source>
        <dbReference type="SAM" id="MobiDB-lite"/>
    </source>
</evidence>
<keyword evidence="14" id="KW-1185">Reference proteome</keyword>
<dbReference type="Gene3D" id="3.90.550.50">
    <property type="match status" value="1"/>
</dbReference>
<accession>A0AAV2RAW3</accession>
<evidence type="ECO:0000256" key="4">
    <source>
        <dbReference type="ARBA" id="ARBA00022679"/>
    </source>
</evidence>
<keyword evidence="6 11" id="KW-0735">Signal-anchor</keyword>
<reference evidence="13 14" key="1">
    <citation type="submission" date="2024-05" db="EMBL/GenBank/DDBJ databases">
        <authorList>
            <person name="Wallberg A."/>
        </authorList>
    </citation>
    <scope>NUCLEOTIDE SEQUENCE [LARGE SCALE GENOMIC DNA]</scope>
</reference>
<name>A0AAV2RAW3_MEGNR</name>
<dbReference type="FunFam" id="3.90.550.50:FF:000001">
    <property type="entry name" value="Hexosyltransferase"/>
    <property type="match status" value="1"/>
</dbReference>
<dbReference type="Proteomes" id="UP001497623">
    <property type="component" value="Unassembled WGS sequence"/>
</dbReference>
<keyword evidence="9 11" id="KW-0472">Membrane</keyword>
<evidence type="ECO:0000256" key="10">
    <source>
        <dbReference type="ARBA" id="ARBA00023180"/>
    </source>
</evidence>
<keyword evidence="4" id="KW-0808">Transferase</keyword>
<evidence type="ECO:0000256" key="5">
    <source>
        <dbReference type="ARBA" id="ARBA00022692"/>
    </source>
</evidence>
<dbReference type="GO" id="GO:0000139">
    <property type="term" value="C:Golgi membrane"/>
    <property type="evidence" value="ECO:0007669"/>
    <property type="project" value="UniProtKB-SubCell"/>
</dbReference>
<evidence type="ECO:0000256" key="7">
    <source>
        <dbReference type="ARBA" id="ARBA00022989"/>
    </source>
</evidence>
<evidence type="ECO:0000256" key="2">
    <source>
        <dbReference type="ARBA" id="ARBA00008661"/>
    </source>
</evidence>
<dbReference type="PANTHER" id="PTHR11214">
    <property type="entry name" value="BETA-1,3-N-ACETYLGLUCOSAMINYLTRANSFERASE"/>
    <property type="match status" value="1"/>
</dbReference>
<evidence type="ECO:0000313" key="13">
    <source>
        <dbReference type="EMBL" id="CAL4122267.1"/>
    </source>
</evidence>
<dbReference type="GO" id="GO:0006493">
    <property type="term" value="P:protein O-linked glycosylation"/>
    <property type="evidence" value="ECO:0007669"/>
    <property type="project" value="TreeGrafter"/>
</dbReference>
<keyword evidence="7 11" id="KW-1133">Transmembrane helix</keyword>
<evidence type="ECO:0000256" key="9">
    <source>
        <dbReference type="ARBA" id="ARBA00023136"/>
    </source>
</evidence>
<evidence type="ECO:0000256" key="6">
    <source>
        <dbReference type="ARBA" id="ARBA00022968"/>
    </source>
</evidence>
<evidence type="ECO:0000256" key="8">
    <source>
        <dbReference type="ARBA" id="ARBA00023034"/>
    </source>
</evidence>
<dbReference type="GO" id="GO:0016758">
    <property type="term" value="F:hexosyltransferase activity"/>
    <property type="evidence" value="ECO:0007669"/>
    <property type="project" value="InterPro"/>
</dbReference>
<comment type="subcellular location">
    <subcellularLocation>
        <location evidence="1 11">Golgi apparatus membrane</location>
        <topology evidence="1 11">Single-pass type II membrane protein</topology>
    </subcellularLocation>
</comment>
<comment type="caution">
    <text evidence="13">The sequence shown here is derived from an EMBL/GenBank/DDBJ whole genome shotgun (WGS) entry which is preliminary data.</text>
</comment>
<evidence type="ECO:0000256" key="3">
    <source>
        <dbReference type="ARBA" id="ARBA00022676"/>
    </source>
</evidence>
<sequence>MKFLFREKSQSGIFYSEKNPRMISQTDLKTWSNLIKINPKRMFMSSNSTGSSRSSSRSSSPIPPHVDNSVCCGWFCNWWCVVRLAQFTLLLIFFATLLYLLLASLSDFDNSAHTPKSHRQQSILLINDIKEPPPMTLLDLEDFHYIYDHAKGQCENDHIFFVFVIHSQPNHFRQRQAIRATWGGKKQLDDGWESRTIFMLGSHDDSDIQNGLLNVTDIVQQEAERHHDIVVGSFHDHYHNLTYKHVMGLRWVSHNCPQAKYVVKADDDAFINILSLQDLMYRTFGQYLAIPHNILACHVLPEGTSPQRTGKWAVTKDDYPWDEYPSYCAGLAYLLTPRLAGHLVRAAHAPSPPAPPRIWVDDVWVTGLLAESLHLQHHHLDLRYTYDHNEVKSWLSQARTQAAPPYTFVHLDTSEPEWREDLDQLWKHAEMAHNTTHKTINR</sequence>
<protein>
    <recommendedName>
        <fullName evidence="11">Hexosyltransferase</fullName>
        <ecNumber evidence="11">2.4.1.-</ecNumber>
    </recommendedName>
</protein>
<dbReference type="InterPro" id="IPR002659">
    <property type="entry name" value="Glyco_trans_31"/>
</dbReference>
<feature type="region of interest" description="Disordered" evidence="12">
    <location>
        <begin position="43"/>
        <end position="63"/>
    </location>
</feature>
<dbReference type="Pfam" id="PF01762">
    <property type="entry name" value="Galactosyl_T"/>
    <property type="match status" value="1"/>
</dbReference>
<keyword evidence="8 11" id="KW-0333">Golgi apparatus</keyword>
<evidence type="ECO:0000313" key="14">
    <source>
        <dbReference type="Proteomes" id="UP001497623"/>
    </source>
</evidence>
<feature type="compositionally biased region" description="Low complexity" evidence="12">
    <location>
        <begin position="45"/>
        <end position="60"/>
    </location>
</feature>
<dbReference type="EMBL" id="CAXKWB010019800">
    <property type="protein sequence ID" value="CAL4122267.1"/>
    <property type="molecule type" value="Genomic_DNA"/>
</dbReference>
<proteinExistence type="inferred from homology"/>
<keyword evidence="10" id="KW-0325">Glycoprotein</keyword>
<keyword evidence="3 11" id="KW-0328">Glycosyltransferase</keyword>
<keyword evidence="5 11" id="KW-0812">Transmembrane</keyword>
<comment type="similarity">
    <text evidence="2 11">Belongs to the glycosyltransferase 31 family.</text>
</comment>
<gene>
    <name evidence="13" type="ORF">MNOR_LOCUS22989</name>
</gene>
<dbReference type="AlphaFoldDB" id="A0AAV2RAW3"/>